<name>A0A5A5RDT0_MICAE</name>
<evidence type="ECO:0000313" key="2">
    <source>
        <dbReference type="Proteomes" id="UP000324917"/>
    </source>
</evidence>
<sequence>MQIDLTQHFGQYLNPQARNIEEYEAFLTVGDIDNRLRCC</sequence>
<reference evidence="1 2" key="1">
    <citation type="submission" date="2018-09" db="EMBL/GenBank/DDBJ databases">
        <title>Evolutionary history of phycoerythrin pigmentation in the water bloom-forming cyanobacterium Microcystis aeruginosa.</title>
        <authorList>
            <person name="Tanabe Y."/>
            <person name="Tanabe Y."/>
            <person name="Yamaguchi H."/>
        </authorList>
    </citation>
    <scope>NUCLEOTIDE SEQUENCE [LARGE SCALE GENOMIC DNA]</scope>
    <source>
        <strain evidence="1 2">NIES-2520</strain>
    </source>
</reference>
<protein>
    <submittedName>
        <fullName evidence="1">Uncharacterized protein</fullName>
    </submittedName>
</protein>
<organism evidence="1 2">
    <name type="scientific">Microcystis aeruginosa NIES-2520</name>
    <dbReference type="NCBI Taxonomy" id="2303982"/>
    <lineage>
        <taxon>Bacteria</taxon>
        <taxon>Bacillati</taxon>
        <taxon>Cyanobacteriota</taxon>
        <taxon>Cyanophyceae</taxon>
        <taxon>Oscillatoriophycideae</taxon>
        <taxon>Chroococcales</taxon>
        <taxon>Microcystaceae</taxon>
        <taxon>Microcystis</taxon>
    </lineage>
</organism>
<evidence type="ECO:0000313" key="1">
    <source>
        <dbReference type="EMBL" id="GCA74250.1"/>
    </source>
</evidence>
<dbReference type="EMBL" id="BHVP01000013">
    <property type="protein sequence ID" value="GCA74250.1"/>
    <property type="molecule type" value="Genomic_DNA"/>
</dbReference>
<proteinExistence type="predicted"/>
<accession>A0A5A5RDT0</accession>
<dbReference type="Proteomes" id="UP000324917">
    <property type="component" value="Unassembled WGS sequence"/>
</dbReference>
<comment type="caution">
    <text evidence="1">The sequence shown here is derived from an EMBL/GenBank/DDBJ whole genome shotgun (WGS) entry which is preliminary data.</text>
</comment>
<gene>
    <name evidence="1" type="ORF">MiTe_01074</name>
</gene>
<dbReference type="AlphaFoldDB" id="A0A5A5RDT0"/>